<evidence type="ECO:0000313" key="1">
    <source>
        <dbReference type="EMBL" id="KAK9421383.1"/>
    </source>
</evidence>
<dbReference type="InterPro" id="IPR036188">
    <property type="entry name" value="FAD/NAD-bd_sf"/>
</dbReference>
<name>A0ABR2V389_9PEZI</name>
<organism evidence="1 2">
    <name type="scientific">Seiridium unicorne</name>
    <dbReference type="NCBI Taxonomy" id="138068"/>
    <lineage>
        <taxon>Eukaryota</taxon>
        <taxon>Fungi</taxon>
        <taxon>Dikarya</taxon>
        <taxon>Ascomycota</taxon>
        <taxon>Pezizomycotina</taxon>
        <taxon>Sordariomycetes</taxon>
        <taxon>Xylariomycetidae</taxon>
        <taxon>Amphisphaeriales</taxon>
        <taxon>Sporocadaceae</taxon>
        <taxon>Seiridium</taxon>
    </lineage>
</organism>
<dbReference type="InterPro" id="IPR053275">
    <property type="entry name" value="Agnestin_monoxygenase"/>
</dbReference>
<evidence type="ECO:0000313" key="2">
    <source>
        <dbReference type="Proteomes" id="UP001408356"/>
    </source>
</evidence>
<dbReference type="Proteomes" id="UP001408356">
    <property type="component" value="Unassembled WGS sequence"/>
</dbReference>
<reference evidence="1 2" key="1">
    <citation type="journal article" date="2024" name="J. Plant Pathol.">
        <title>Sequence and assembly of the genome of Seiridium unicorne, isolate CBS 538.82, causal agent of cypress canker disease.</title>
        <authorList>
            <person name="Scali E."/>
            <person name="Rocca G.D."/>
            <person name="Danti R."/>
            <person name="Garbelotto M."/>
            <person name="Barberini S."/>
            <person name="Baroncelli R."/>
            <person name="Emiliani G."/>
        </authorList>
    </citation>
    <scope>NUCLEOTIDE SEQUENCE [LARGE SCALE GENOMIC DNA]</scope>
    <source>
        <strain evidence="1 2">BM-138-508</strain>
    </source>
</reference>
<dbReference type="SUPFAM" id="SSF51905">
    <property type="entry name" value="FAD/NAD(P)-binding domain"/>
    <property type="match status" value="1"/>
</dbReference>
<gene>
    <name evidence="1" type="ORF">SUNI508_05921</name>
</gene>
<proteinExistence type="predicted"/>
<protein>
    <submittedName>
        <fullName evidence="1">Pyridine nucleotide-disulfide oxidoreductase-domain-containing protein</fullName>
    </submittedName>
</protein>
<comment type="caution">
    <text evidence="1">The sequence shown here is derived from an EMBL/GenBank/DDBJ whole genome shotgun (WGS) entry which is preliminary data.</text>
</comment>
<accession>A0ABR2V389</accession>
<sequence length="413" mass="44744">MGFNDVSRFSASATYSTAAARSQDVSAIVVGGGAAGIAVLGSLLERMDQGKIAWVDTEFKGGRINRKYREVPSNTKVALFLAYARGTKPFLEVLENTAKPNAITALEELPQDSTCSLGYAGDMLNLLSDGLVKHPRVERHEGKVADASWNEGSTEWSLNIEDPKSGSVKSRAAPLVVYCTGSSPTTVQLPTSSAASTKLLDIDVALKPSELATTIPSDKDITVGVVGASHSAILVIMNLFKLTQKTHPHLRIRWFARSRSLKYAIYKDGWILYDNTGLKGEAARFAKEQLDGANLDTSDAGKVIRRVDCSGGVEKEKEAMTRELPECNYVVQAVGFTRDELPAMKETLEFDHGTGGFKNAKSGKELPGLFGAGIAFPERVTDPEGNVEHAVGFFKFMKFLKRVVPEWVAKTHA</sequence>
<dbReference type="Gene3D" id="3.50.50.60">
    <property type="entry name" value="FAD/NAD(P)-binding domain"/>
    <property type="match status" value="1"/>
</dbReference>
<dbReference type="EMBL" id="JARVKF010000190">
    <property type="protein sequence ID" value="KAK9421383.1"/>
    <property type="molecule type" value="Genomic_DNA"/>
</dbReference>
<dbReference type="PANTHER" id="PTHR38688">
    <property type="entry name" value="PYR_REDOX_2 DOMAIN-CONTAINING PROTEIN"/>
    <property type="match status" value="1"/>
</dbReference>
<keyword evidence="2" id="KW-1185">Reference proteome</keyword>
<dbReference type="PANTHER" id="PTHR38688:SF1">
    <property type="entry name" value="FAD_NAD(P)-BINDING DOMAIN-CONTAINING PROTEIN"/>
    <property type="match status" value="1"/>
</dbReference>